<comment type="caution">
    <text evidence="3">The sequence shown here is derived from an EMBL/GenBank/DDBJ whole genome shotgun (WGS) entry which is preliminary data.</text>
</comment>
<accession>A0A9Q1MF08</accession>
<dbReference type="AlphaFoldDB" id="A0A9Q1MF08"/>
<dbReference type="InterPro" id="IPR045177">
    <property type="entry name" value="FDM1-5/IDN2"/>
</dbReference>
<keyword evidence="4" id="KW-1185">Reference proteome</keyword>
<dbReference type="PANTHER" id="PTHR21596">
    <property type="entry name" value="RIBONUCLEASE P SUBUNIT P38"/>
    <property type="match status" value="1"/>
</dbReference>
<dbReference type="GO" id="GO:0080188">
    <property type="term" value="P:gene silencing by siRNA-directed DNA methylation"/>
    <property type="evidence" value="ECO:0007669"/>
    <property type="project" value="InterPro"/>
</dbReference>
<feature type="coiled-coil region" evidence="1">
    <location>
        <begin position="15"/>
        <end position="52"/>
    </location>
</feature>
<protein>
    <recommendedName>
        <fullName evidence="2">Factor of DNA methylation 1-5/IDN2 domain-containing protein</fullName>
    </recommendedName>
</protein>
<dbReference type="EMBL" id="JAJAGQ010000007">
    <property type="protein sequence ID" value="KAJ8558515.1"/>
    <property type="molecule type" value="Genomic_DNA"/>
</dbReference>
<reference evidence="4" key="1">
    <citation type="journal article" date="2023" name="Proc. Natl. Acad. Sci. U.S.A.">
        <title>Genomic and structural basis for evolution of tropane alkaloid biosynthesis.</title>
        <authorList>
            <person name="Wanga Y.-J."/>
            <person name="Taina T."/>
            <person name="Yua J.-Y."/>
            <person name="Lia J."/>
            <person name="Xua B."/>
            <person name="Chenc J."/>
            <person name="D'Auriad J.C."/>
            <person name="Huanga J.-P."/>
            <person name="Huanga S.-X."/>
        </authorList>
    </citation>
    <scope>NUCLEOTIDE SEQUENCE [LARGE SCALE GENOMIC DNA]</scope>
    <source>
        <strain evidence="4">cv. KIB-2019</strain>
    </source>
</reference>
<organism evidence="3 4">
    <name type="scientific">Anisodus acutangulus</name>
    <dbReference type="NCBI Taxonomy" id="402998"/>
    <lineage>
        <taxon>Eukaryota</taxon>
        <taxon>Viridiplantae</taxon>
        <taxon>Streptophyta</taxon>
        <taxon>Embryophyta</taxon>
        <taxon>Tracheophyta</taxon>
        <taxon>Spermatophyta</taxon>
        <taxon>Magnoliopsida</taxon>
        <taxon>eudicotyledons</taxon>
        <taxon>Gunneridae</taxon>
        <taxon>Pentapetalae</taxon>
        <taxon>asterids</taxon>
        <taxon>lamiids</taxon>
        <taxon>Solanales</taxon>
        <taxon>Solanaceae</taxon>
        <taxon>Solanoideae</taxon>
        <taxon>Hyoscyameae</taxon>
        <taxon>Anisodus</taxon>
    </lineage>
</organism>
<name>A0A9Q1MF08_9SOLA</name>
<proteinExistence type="predicted"/>
<keyword evidence="1" id="KW-0175">Coiled coil</keyword>
<dbReference type="Proteomes" id="UP001152561">
    <property type="component" value="Unassembled WGS sequence"/>
</dbReference>
<evidence type="ECO:0000313" key="3">
    <source>
        <dbReference type="EMBL" id="KAJ8558515.1"/>
    </source>
</evidence>
<evidence type="ECO:0000259" key="2">
    <source>
        <dbReference type="Pfam" id="PF03469"/>
    </source>
</evidence>
<dbReference type="InterPro" id="IPR005379">
    <property type="entry name" value="FDM1-5/IDN2_XH"/>
</dbReference>
<dbReference type="Pfam" id="PF03469">
    <property type="entry name" value="XH"/>
    <property type="match status" value="1"/>
</dbReference>
<sequence length="175" mass="20084">MSCRVYAINEHMGEGQDVKKKLDEIQESLNEKKEELEALEDLNQALVVKEQLENVELKDARKDLINGMKQYSSRDLIGVKRMGELDTKRFQEITKRKFLGKDADVKAAQLCSIWENHLKDPNWHPFKDVTSENGSKEIIIDDNDETLNGLKHEFGEAAYELVTTALMEMNEGLSK</sequence>
<dbReference type="OrthoDB" id="1892195at2759"/>
<evidence type="ECO:0000256" key="1">
    <source>
        <dbReference type="SAM" id="Coils"/>
    </source>
</evidence>
<feature type="domain" description="Factor of DNA methylation 1-5/IDN2" evidence="2">
    <location>
        <begin position="80"/>
        <end position="171"/>
    </location>
</feature>
<dbReference type="PANTHER" id="PTHR21596:SF83">
    <property type="entry name" value="FACTOR OF DNA METHYLATION 4-LIKE"/>
    <property type="match status" value="1"/>
</dbReference>
<gene>
    <name evidence="3" type="ORF">K7X08_034044</name>
</gene>
<evidence type="ECO:0000313" key="4">
    <source>
        <dbReference type="Proteomes" id="UP001152561"/>
    </source>
</evidence>